<sequence length="262" mass="29042">MSHNNLKTISADGNAIAYLEKGSGPTVLYIHGNTASHIWWTEVMDLPGYRVIAVDLPNCGASEQIDTCSPPAYGTILLSFLSELNISEAVVVAHSLGGAAAYEMAITAPEKIKGLFLLDACPVNGLKTPKIFHPMIKKYLTDRELFKKAMKSVMGSRGSDEDLLNLLVDEAYRMNHKCFIGHAEQLGKVDYRKTAGKFTGPVRFFVGANDPIIKEKHAKKTMKYFNGDYEIIPDIGHSLQLEKPELFIEKLSSFLRDIYARS</sequence>
<keyword evidence="3" id="KW-1185">Reference proteome</keyword>
<evidence type="ECO:0000313" key="2">
    <source>
        <dbReference type="EMBL" id="AHC16686.1"/>
    </source>
</evidence>
<proteinExistence type="predicted"/>
<dbReference type="InterPro" id="IPR029058">
    <property type="entry name" value="AB_hydrolase_fold"/>
</dbReference>
<dbReference type="PRINTS" id="PR00111">
    <property type="entry name" value="ABHYDROLASE"/>
</dbReference>
<dbReference type="Pfam" id="PF12697">
    <property type="entry name" value="Abhydrolase_6"/>
    <property type="match status" value="1"/>
</dbReference>
<dbReference type="InterPro" id="IPR000073">
    <property type="entry name" value="AB_hydrolase_1"/>
</dbReference>
<dbReference type="Gene3D" id="3.40.50.1820">
    <property type="entry name" value="alpha/beta hydrolase"/>
    <property type="match status" value="1"/>
</dbReference>
<evidence type="ECO:0000313" key="3">
    <source>
        <dbReference type="Proteomes" id="UP000018680"/>
    </source>
</evidence>
<dbReference type="SUPFAM" id="SSF53474">
    <property type="entry name" value="alpha/beta-Hydrolases"/>
    <property type="match status" value="1"/>
</dbReference>
<evidence type="ECO:0000259" key="1">
    <source>
        <dbReference type="Pfam" id="PF12697"/>
    </source>
</evidence>
<dbReference type="EMBL" id="CP006939">
    <property type="protein sequence ID" value="AHC16686.1"/>
    <property type="molecule type" value="Genomic_DNA"/>
</dbReference>
<feature type="domain" description="AB hydrolase-1" evidence="1">
    <location>
        <begin position="27"/>
        <end position="249"/>
    </location>
</feature>
<dbReference type="RefSeq" id="WP_024269574.1">
    <property type="nucleotide sequence ID" value="NC_023035.1"/>
</dbReference>
<dbReference type="STRING" id="1307761.L21SP2_3348"/>
<protein>
    <submittedName>
        <fullName evidence="2">Putative hydrolase</fullName>
    </submittedName>
</protein>
<organism evidence="2 3">
    <name type="scientific">Salinispira pacifica</name>
    <dbReference type="NCBI Taxonomy" id="1307761"/>
    <lineage>
        <taxon>Bacteria</taxon>
        <taxon>Pseudomonadati</taxon>
        <taxon>Spirochaetota</taxon>
        <taxon>Spirochaetia</taxon>
        <taxon>Spirochaetales</taxon>
        <taxon>Spirochaetaceae</taxon>
        <taxon>Salinispira</taxon>
    </lineage>
</organism>
<keyword evidence="2" id="KW-0378">Hydrolase</keyword>
<gene>
    <name evidence="2" type="ORF">L21SP2_3348</name>
</gene>
<dbReference type="AlphaFoldDB" id="V5WNQ6"/>
<dbReference type="PANTHER" id="PTHR43798">
    <property type="entry name" value="MONOACYLGLYCEROL LIPASE"/>
    <property type="match status" value="1"/>
</dbReference>
<dbReference type="InterPro" id="IPR050266">
    <property type="entry name" value="AB_hydrolase_sf"/>
</dbReference>
<dbReference type="GO" id="GO:0016787">
    <property type="term" value="F:hydrolase activity"/>
    <property type="evidence" value="ECO:0007669"/>
    <property type="project" value="UniProtKB-KW"/>
</dbReference>
<dbReference type="Proteomes" id="UP000018680">
    <property type="component" value="Chromosome"/>
</dbReference>
<name>V5WNQ6_9SPIO</name>
<accession>V5WNQ6</accession>
<dbReference type="HOGENOM" id="CLU_020336_13_1_12"/>
<reference evidence="2 3" key="1">
    <citation type="journal article" date="2015" name="Stand. Genomic Sci.">
        <title>Complete genome sequence and description of Salinispira pacifica gen. nov., sp. nov., a novel spirochaete isolated form a hypersaline microbial mat.</title>
        <authorList>
            <person name="Ben Hania W."/>
            <person name="Joseph M."/>
            <person name="Schumann P."/>
            <person name="Bunk B."/>
            <person name="Fiebig A."/>
            <person name="Sproer C."/>
            <person name="Klenk H.P."/>
            <person name="Fardeau M.L."/>
            <person name="Spring S."/>
        </authorList>
    </citation>
    <scope>NUCLEOTIDE SEQUENCE [LARGE SCALE GENOMIC DNA]</scope>
    <source>
        <strain evidence="2 3">L21-RPul-D2</strain>
    </source>
</reference>
<dbReference type="OrthoDB" id="252464at2"/>
<dbReference type="KEGG" id="slr:L21SP2_3348"/>
<dbReference type="eggNOG" id="COG0596">
    <property type="taxonomic scope" value="Bacteria"/>
</dbReference>